<keyword evidence="3" id="KW-0812">Transmembrane</keyword>
<dbReference type="Proteomes" id="UP001055336">
    <property type="component" value="Chromosome"/>
</dbReference>
<keyword evidence="1" id="KW-0732">Signal</keyword>
<feature type="compositionally biased region" description="Pro residues" evidence="2">
    <location>
        <begin position="11"/>
        <end position="20"/>
    </location>
</feature>
<feature type="transmembrane region" description="Helical" evidence="3">
    <location>
        <begin position="27"/>
        <end position="44"/>
    </location>
</feature>
<feature type="region of interest" description="Disordered" evidence="2">
    <location>
        <begin position="115"/>
        <end position="149"/>
    </location>
</feature>
<evidence type="ECO:0000256" key="1">
    <source>
        <dbReference type="ARBA" id="ARBA00022729"/>
    </source>
</evidence>
<proteinExistence type="predicted"/>
<keyword evidence="3" id="KW-0472">Membrane</keyword>
<organism evidence="4 5">
    <name type="scientific">Mycobacterium paraterrae</name>
    <dbReference type="NCBI Taxonomy" id="577492"/>
    <lineage>
        <taxon>Bacteria</taxon>
        <taxon>Bacillati</taxon>
        <taxon>Actinomycetota</taxon>
        <taxon>Actinomycetes</taxon>
        <taxon>Mycobacteriales</taxon>
        <taxon>Mycobacteriaceae</taxon>
        <taxon>Mycobacterium</taxon>
    </lineage>
</organism>
<evidence type="ECO:0000256" key="2">
    <source>
        <dbReference type="SAM" id="MobiDB-lite"/>
    </source>
</evidence>
<keyword evidence="3" id="KW-1133">Transmembrane helix</keyword>
<dbReference type="RefSeq" id="WP_240263493.1">
    <property type="nucleotide sequence ID" value="NZ_CP092488.2"/>
</dbReference>
<name>A0ABY3VX30_9MYCO</name>
<dbReference type="InterPro" id="IPR029050">
    <property type="entry name" value="Immunoprotect_excell_Ig-like"/>
</dbReference>
<feature type="region of interest" description="Disordered" evidence="2">
    <location>
        <begin position="1"/>
        <end position="24"/>
    </location>
</feature>
<feature type="compositionally biased region" description="Low complexity" evidence="2">
    <location>
        <begin position="115"/>
        <end position="132"/>
    </location>
</feature>
<accession>A0ABY3VX30</accession>
<feature type="transmembrane region" description="Helical" evidence="3">
    <location>
        <begin position="50"/>
        <end position="69"/>
    </location>
</feature>
<evidence type="ECO:0000256" key="3">
    <source>
        <dbReference type="SAM" id="Phobius"/>
    </source>
</evidence>
<dbReference type="Gene3D" id="2.60.40.1240">
    <property type="match status" value="1"/>
</dbReference>
<evidence type="ECO:0000313" key="5">
    <source>
        <dbReference type="Proteomes" id="UP001055336"/>
    </source>
</evidence>
<keyword evidence="5" id="KW-1185">Reference proteome</keyword>
<gene>
    <name evidence="4" type="ORF">MKK62_11375</name>
</gene>
<evidence type="ECO:0000313" key="4">
    <source>
        <dbReference type="EMBL" id="UMB71765.1"/>
    </source>
</evidence>
<protein>
    <submittedName>
        <fullName evidence="4">SUR7/PalI family protein</fullName>
    </submittedName>
</protein>
<reference evidence="4" key="1">
    <citation type="submission" date="2022-08" db="EMBL/GenBank/DDBJ databases">
        <title>Whole genome sequencing of non-tuberculosis mycobacteria type-strains.</title>
        <authorList>
            <person name="Igarashi Y."/>
            <person name="Osugi A."/>
            <person name="Mitarai S."/>
        </authorList>
    </citation>
    <scope>NUCLEOTIDE SEQUENCE</scope>
    <source>
        <strain evidence="4">DSM 45127</strain>
    </source>
</reference>
<dbReference type="EMBL" id="CP092488">
    <property type="protein sequence ID" value="UMB71765.1"/>
    <property type="molecule type" value="Genomic_DNA"/>
</dbReference>
<feature type="transmembrane region" description="Helical" evidence="3">
    <location>
        <begin position="76"/>
        <end position="97"/>
    </location>
</feature>
<sequence>MNPQYGNYGGPPMPQPPAPQRPTEGENTVGIIALAVSILGLVFACVKGVLIVGWILLPVAFILGIVALFKSGRARWTGIVAIIVSVVGAIVGAIVFATAVTDSIHSAFGGSSLSASQPLPSSPTDASSPTTSVVAGADSPKGSRENPFKIGETVSNHDWKIRLGVPHEAWSEISATNEFNDPPKAGMEFWMVPVTAEYTGNATGNVQFGVTVKFVGSDNRTYGDSCGVIPNPLSDVGDLYKDGVANGNTCVAVPAGADGLWTVSTGFIGTPAFFTAR</sequence>